<feature type="compositionally biased region" description="Pro residues" evidence="1">
    <location>
        <begin position="255"/>
        <end position="275"/>
    </location>
</feature>
<dbReference type="AlphaFoldDB" id="A0A7S4GC99"/>
<keyword evidence="2" id="KW-0812">Transmembrane</keyword>
<keyword evidence="2" id="KW-0472">Membrane</keyword>
<feature type="compositionally biased region" description="Pro residues" evidence="1">
    <location>
        <begin position="201"/>
        <end position="218"/>
    </location>
</feature>
<evidence type="ECO:0000256" key="2">
    <source>
        <dbReference type="SAM" id="Phobius"/>
    </source>
</evidence>
<dbReference type="SUPFAM" id="SSF52821">
    <property type="entry name" value="Rhodanese/Cell cycle control phosphatase"/>
    <property type="match status" value="1"/>
</dbReference>
<keyword evidence="2" id="KW-1133">Transmembrane helix</keyword>
<dbReference type="InterPro" id="IPR001763">
    <property type="entry name" value="Rhodanese-like_dom"/>
</dbReference>
<dbReference type="SMART" id="SM00450">
    <property type="entry name" value="RHOD"/>
    <property type="match status" value="1"/>
</dbReference>
<dbReference type="EMBL" id="HBJA01126442">
    <property type="protein sequence ID" value="CAE0832253.1"/>
    <property type="molecule type" value="Transcribed_RNA"/>
</dbReference>
<protein>
    <recommendedName>
        <fullName evidence="3">Rhodanese domain-containing protein</fullName>
    </recommendedName>
</protein>
<dbReference type="Pfam" id="PF00581">
    <property type="entry name" value="Rhodanese"/>
    <property type="match status" value="1"/>
</dbReference>
<organism evidence="4">
    <name type="scientific">Eutreptiella gymnastica</name>
    <dbReference type="NCBI Taxonomy" id="73025"/>
    <lineage>
        <taxon>Eukaryota</taxon>
        <taxon>Discoba</taxon>
        <taxon>Euglenozoa</taxon>
        <taxon>Euglenida</taxon>
        <taxon>Spirocuta</taxon>
        <taxon>Euglenophyceae</taxon>
        <taxon>Eutreptiales</taxon>
        <taxon>Eutreptiaceae</taxon>
        <taxon>Eutreptiella</taxon>
    </lineage>
</organism>
<feature type="transmembrane region" description="Helical" evidence="2">
    <location>
        <begin position="128"/>
        <end position="147"/>
    </location>
</feature>
<gene>
    <name evidence="4" type="ORF">EGYM00163_LOCUS43536</name>
</gene>
<feature type="compositionally biased region" description="Low complexity" evidence="1">
    <location>
        <begin position="225"/>
        <end position="237"/>
    </location>
</feature>
<proteinExistence type="predicted"/>
<dbReference type="InterPro" id="IPR044684">
    <property type="entry name" value="STR17/STR18/HARC1-like"/>
</dbReference>
<feature type="transmembrane region" description="Helical" evidence="2">
    <location>
        <begin position="32"/>
        <end position="51"/>
    </location>
</feature>
<dbReference type="InterPro" id="IPR036873">
    <property type="entry name" value="Rhodanese-like_dom_sf"/>
</dbReference>
<dbReference type="PANTHER" id="PTHR44542:SF14">
    <property type="entry name" value="PROTEIN HIGH ARSENIC CONTENT 1, MITOCHONDRIAL-RELATED"/>
    <property type="match status" value="1"/>
</dbReference>
<evidence type="ECO:0000256" key="1">
    <source>
        <dbReference type="SAM" id="MobiDB-lite"/>
    </source>
</evidence>
<accession>A0A7S4GC99</accession>
<evidence type="ECO:0000259" key="3">
    <source>
        <dbReference type="PROSITE" id="PS50206"/>
    </source>
</evidence>
<name>A0A7S4GC99_9EUGL</name>
<feature type="region of interest" description="Disordered" evidence="1">
    <location>
        <begin position="167"/>
        <end position="318"/>
    </location>
</feature>
<feature type="compositionally biased region" description="Pro residues" evidence="1">
    <location>
        <begin position="180"/>
        <end position="190"/>
    </location>
</feature>
<dbReference type="PANTHER" id="PTHR44542">
    <property type="entry name" value="THIOSULFATE SULFURTRANSFERASE 18"/>
    <property type="match status" value="1"/>
</dbReference>
<dbReference type="Gene3D" id="3.40.250.10">
    <property type="entry name" value="Rhodanese-like domain"/>
    <property type="match status" value="1"/>
</dbReference>
<evidence type="ECO:0000313" key="4">
    <source>
        <dbReference type="EMBL" id="CAE0832253.1"/>
    </source>
</evidence>
<feature type="domain" description="Rhodanese" evidence="3">
    <location>
        <begin position="349"/>
        <end position="464"/>
    </location>
</feature>
<reference evidence="4" key="1">
    <citation type="submission" date="2021-01" db="EMBL/GenBank/DDBJ databases">
        <authorList>
            <person name="Corre E."/>
            <person name="Pelletier E."/>
            <person name="Niang G."/>
            <person name="Scheremetjew M."/>
            <person name="Finn R."/>
            <person name="Kale V."/>
            <person name="Holt S."/>
            <person name="Cochrane G."/>
            <person name="Meng A."/>
            <person name="Brown T."/>
            <person name="Cohen L."/>
        </authorList>
    </citation>
    <scope>NUCLEOTIDE SEQUENCE</scope>
    <source>
        <strain evidence="4">CCMP1594</strain>
    </source>
</reference>
<feature type="compositionally biased region" description="Low complexity" evidence="1">
    <location>
        <begin position="245"/>
        <end position="254"/>
    </location>
</feature>
<dbReference type="CDD" id="cd00158">
    <property type="entry name" value="RHOD"/>
    <property type="match status" value="1"/>
</dbReference>
<sequence length="503" mass="53841">MSVKEALFFFDPGKMEPLLRTKSAVSVHRNEYIVFAAVGGLAMIALTWTTIAHASAAASMWVTPTQAATTTMTGGVVGIRPHGYGHASPVLDKRPTARANVKVLRGRTVGSTYVQASNFGSPVVQRPFNFILGAASIIMAGLLGFALRPRRVRATEAQPVVMYAVSGEAPPNKESQPPEAGTPPSNPDTPPEAETPLDATTPPPPRHQPDAPQDPPTTAPMEAVTPLEPGPQQQPEAPSEPPTTQPTKVATPPQATTPPPEAATPPPPAETPPQIPSIFGTPPAAGSPTTPPQPASPPPQPATPPPQPGAPPTGTAFKRCEDPAFQESTIEEFPDKTVANIEEARVLWSSDGYTIVDLRSEFEREEEGTITAESGSIHIPLISAEKVYNAELDKKVILQQPNPQFLEQINSCFSPDDKFIVMDSDGKDRALQALALLDKAGYTSSVCMRGGYNTWQVAFDQQLQRRFPDAQSVMELEAMADKDPVSWLDWATAMDPCPLKVKE</sequence>
<dbReference type="PROSITE" id="PS50206">
    <property type="entry name" value="RHODANESE_3"/>
    <property type="match status" value="1"/>
</dbReference>
<feature type="compositionally biased region" description="Pro residues" evidence="1">
    <location>
        <begin position="289"/>
        <end position="311"/>
    </location>
</feature>
<dbReference type="GO" id="GO:0003824">
    <property type="term" value="F:catalytic activity"/>
    <property type="evidence" value="ECO:0007669"/>
    <property type="project" value="InterPro"/>
</dbReference>